<keyword evidence="2" id="KW-1185">Reference proteome</keyword>
<organism evidence="1 2">
    <name type="scientific">Sphingopyxis bauzanensis</name>
    <dbReference type="NCBI Taxonomy" id="651663"/>
    <lineage>
        <taxon>Bacteria</taxon>
        <taxon>Pseudomonadati</taxon>
        <taxon>Pseudomonadota</taxon>
        <taxon>Alphaproteobacteria</taxon>
        <taxon>Sphingomonadales</taxon>
        <taxon>Sphingomonadaceae</taxon>
        <taxon>Sphingopyxis</taxon>
    </lineage>
</organism>
<comment type="caution">
    <text evidence="1">The sequence shown here is derived from an EMBL/GenBank/DDBJ whole genome shotgun (WGS) entry which is preliminary data.</text>
</comment>
<dbReference type="EMBL" id="NISK01000002">
    <property type="protein sequence ID" value="OWQ96990.1"/>
    <property type="molecule type" value="Genomic_DNA"/>
</dbReference>
<evidence type="ECO:0000313" key="2">
    <source>
        <dbReference type="Proteomes" id="UP000197361"/>
    </source>
</evidence>
<accession>A0A246JV91</accession>
<dbReference type="AlphaFoldDB" id="A0A246JV91"/>
<evidence type="ECO:0000313" key="1">
    <source>
        <dbReference type="EMBL" id="OWQ96990.1"/>
    </source>
</evidence>
<name>A0A246JV91_9SPHN</name>
<protein>
    <submittedName>
        <fullName evidence="1">Uncharacterized protein</fullName>
    </submittedName>
</protein>
<proteinExistence type="predicted"/>
<gene>
    <name evidence="1" type="ORF">CDQ92_07805</name>
</gene>
<sequence>MQRGGAAWSNGDVPTVIAAFFPNLGCKLRRADRTARPAGNYRTAACSGERAACREFHLGAGERDSLREHAALAGFSVLAGIIRDHPVARQDMVLEIVPRGSSAGR</sequence>
<dbReference type="RefSeq" id="WP_088440845.1">
    <property type="nucleotide sequence ID" value="NZ_BMMC01000003.1"/>
</dbReference>
<reference evidence="1 2" key="1">
    <citation type="journal article" date="2010" name="Int. J. Syst. Evol. Microbiol.">
        <title>Sphingopyxis bauzanensis sp. nov., a psychrophilic bacterium isolated from soil.</title>
        <authorList>
            <person name="Zhang D.C."/>
            <person name="Liu H.C."/>
            <person name="Xin Y.H."/>
            <person name="Zhou Y.G."/>
            <person name="Schinner F."/>
            <person name="Margesin R."/>
        </authorList>
    </citation>
    <scope>NUCLEOTIDE SEQUENCE [LARGE SCALE GENOMIC DNA]</scope>
    <source>
        <strain evidence="1 2">DSM 22271</strain>
    </source>
</reference>
<dbReference type="Proteomes" id="UP000197361">
    <property type="component" value="Unassembled WGS sequence"/>
</dbReference>